<reference evidence="2" key="2">
    <citation type="submission" date="2020-09" db="EMBL/GenBank/DDBJ databases">
        <authorList>
            <person name="Sun Q."/>
            <person name="Zhou Y."/>
        </authorList>
    </citation>
    <scope>NUCLEOTIDE SEQUENCE</scope>
    <source>
        <strain evidence="2">CGMCC 1.15725</strain>
    </source>
</reference>
<dbReference type="PANTHER" id="PTHR34595">
    <property type="entry name" value="BLR5612 PROTEIN"/>
    <property type="match status" value="1"/>
</dbReference>
<gene>
    <name evidence="2" type="ORF">GCM10011611_54220</name>
</gene>
<dbReference type="AlphaFoldDB" id="A0A8J2Z0T2"/>
<organism evidence="2 3">
    <name type="scientific">Aliidongia dinghuensis</name>
    <dbReference type="NCBI Taxonomy" id="1867774"/>
    <lineage>
        <taxon>Bacteria</taxon>
        <taxon>Pseudomonadati</taxon>
        <taxon>Pseudomonadota</taxon>
        <taxon>Alphaproteobacteria</taxon>
        <taxon>Rhodospirillales</taxon>
        <taxon>Dongiaceae</taxon>
        <taxon>Aliidongia</taxon>
    </lineage>
</organism>
<dbReference type="InterPro" id="IPR007296">
    <property type="entry name" value="DUF403"/>
</dbReference>
<sequence length="329" mass="37339">MSSLLSRYADCIFWLARFVERAENLARILDVNETFSRDARGSQNWLSIVQLNADEKRFFEKHPIATADAVIRFYVTDIENPTSIISAIRAARENARTLRPLISTEMWVHLNVFYNRLKQIDKAELAPGAMTRLLTWIKEACQTHTGITEGTFFRDQGWYFYQLGRYIERADQTTRLLDIKYHLLLPKSADVGSPVDASQWSALLRSAAGYHAFRRLHSNGITPSRVAGFLLLNHRFPRSVYLCLREVDQNLNELRSRHSLRGGSDACNAVDELHAILSTKTIDEILDAGLHEFIDLIQCQLADITNRLAVAFFGAMPTMPDAEAAPAPQ</sequence>
<proteinExistence type="predicted"/>
<evidence type="ECO:0000313" key="2">
    <source>
        <dbReference type="EMBL" id="GGF40945.1"/>
    </source>
</evidence>
<protein>
    <recommendedName>
        <fullName evidence="1">DUF403 domain-containing protein</fullName>
    </recommendedName>
</protein>
<feature type="domain" description="DUF403" evidence="1">
    <location>
        <begin position="4"/>
        <end position="313"/>
    </location>
</feature>
<dbReference type="PANTHER" id="PTHR34595:SF7">
    <property type="entry name" value="SLL1039 PROTEIN"/>
    <property type="match status" value="1"/>
</dbReference>
<evidence type="ECO:0000313" key="3">
    <source>
        <dbReference type="Proteomes" id="UP000646365"/>
    </source>
</evidence>
<comment type="caution">
    <text evidence="2">The sequence shown here is derived from an EMBL/GenBank/DDBJ whole genome shotgun (WGS) entry which is preliminary data.</text>
</comment>
<dbReference type="EMBL" id="BMJQ01000017">
    <property type="protein sequence ID" value="GGF40945.1"/>
    <property type="molecule type" value="Genomic_DNA"/>
</dbReference>
<name>A0A8J2Z0T2_9PROT</name>
<keyword evidence="3" id="KW-1185">Reference proteome</keyword>
<reference evidence="2" key="1">
    <citation type="journal article" date="2014" name="Int. J. Syst. Evol. Microbiol.">
        <title>Complete genome sequence of Corynebacterium casei LMG S-19264T (=DSM 44701T), isolated from a smear-ripened cheese.</title>
        <authorList>
            <consortium name="US DOE Joint Genome Institute (JGI-PGF)"/>
            <person name="Walter F."/>
            <person name="Albersmeier A."/>
            <person name="Kalinowski J."/>
            <person name="Ruckert C."/>
        </authorList>
    </citation>
    <scope>NUCLEOTIDE SEQUENCE</scope>
    <source>
        <strain evidence="2">CGMCC 1.15725</strain>
    </source>
</reference>
<dbReference type="RefSeq" id="WP_189051304.1">
    <property type="nucleotide sequence ID" value="NZ_BMJQ01000017.1"/>
</dbReference>
<dbReference type="Proteomes" id="UP000646365">
    <property type="component" value="Unassembled WGS sequence"/>
</dbReference>
<evidence type="ECO:0000259" key="1">
    <source>
        <dbReference type="Pfam" id="PF04168"/>
    </source>
</evidence>
<dbReference type="Pfam" id="PF04168">
    <property type="entry name" value="Alpha-E"/>
    <property type="match status" value="1"/>
</dbReference>
<dbReference type="InterPro" id="IPR051680">
    <property type="entry name" value="ATP-dep_Glu-Cys_Ligase-2"/>
</dbReference>
<accession>A0A8J2Z0T2</accession>